<dbReference type="SUPFAM" id="SSF75217">
    <property type="entry name" value="alpha/beta knot"/>
    <property type="match status" value="1"/>
</dbReference>
<evidence type="ECO:0000313" key="4">
    <source>
        <dbReference type="EMBL" id="EJW95083.1"/>
    </source>
</evidence>
<keyword evidence="1 4" id="KW-0489">Methyltransferase</keyword>
<dbReference type="InterPro" id="IPR029028">
    <property type="entry name" value="Alpha/beta_knot_MTases"/>
</dbReference>
<keyword evidence="2 4" id="KW-0808">Transferase</keyword>
<dbReference type="AlphaFoldDB" id="J9FKZ5"/>
<dbReference type="GO" id="GO:0006396">
    <property type="term" value="P:RNA processing"/>
    <property type="evidence" value="ECO:0007669"/>
    <property type="project" value="InterPro"/>
</dbReference>
<dbReference type="GO" id="GO:0008173">
    <property type="term" value="F:RNA methyltransferase activity"/>
    <property type="evidence" value="ECO:0007669"/>
    <property type="project" value="InterPro"/>
</dbReference>
<dbReference type="GO" id="GO:0003723">
    <property type="term" value="F:RNA binding"/>
    <property type="evidence" value="ECO:0007669"/>
    <property type="project" value="InterPro"/>
</dbReference>
<dbReference type="InterPro" id="IPR029026">
    <property type="entry name" value="tRNA_m1G_MTases_N"/>
</dbReference>
<sequence length="79" mass="8526">IYAADARGGEDLFMTDDRYTQGPVTWLMGAEGPGVSDAGLAASDRRFYIPIEAACESLNVGAAAAVCLFDTRRRRLQAR</sequence>
<organism evidence="4">
    <name type="scientific">gut metagenome</name>
    <dbReference type="NCBI Taxonomy" id="749906"/>
    <lineage>
        <taxon>unclassified sequences</taxon>
        <taxon>metagenomes</taxon>
        <taxon>organismal metagenomes</taxon>
    </lineage>
</organism>
<evidence type="ECO:0000256" key="1">
    <source>
        <dbReference type="ARBA" id="ARBA00022603"/>
    </source>
</evidence>
<name>J9FKZ5_9ZZZZ</name>
<dbReference type="InterPro" id="IPR001537">
    <property type="entry name" value="SpoU_MeTrfase"/>
</dbReference>
<evidence type="ECO:0000256" key="2">
    <source>
        <dbReference type="ARBA" id="ARBA00022679"/>
    </source>
</evidence>
<dbReference type="GO" id="GO:0032259">
    <property type="term" value="P:methylation"/>
    <property type="evidence" value="ECO:0007669"/>
    <property type="project" value="UniProtKB-KW"/>
</dbReference>
<comment type="caution">
    <text evidence="4">The sequence shown here is derived from an EMBL/GenBank/DDBJ whole genome shotgun (WGS) entry which is preliminary data.</text>
</comment>
<feature type="domain" description="tRNA/rRNA methyltransferase SpoU type" evidence="3">
    <location>
        <begin position="2"/>
        <end position="69"/>
    </location>
</feature>
<gene>
    <name evidence="4" type="ORF">EVA_16810</name>
</gene>
<dbReference type="Gene3D" id="3.40.1280.10">
    <property type="match status" value="1"/>
</dbReference>
<proteinExistence type="predicted"/>
<dbReference type="EMBL" id="AMCI01006010">
    <property type="protein sequence ID" value="EJW95083.1"/>
    <property type="molecule type" value="Genomic_DNA"/>
</dbReference>
<evidence type="ECO:0000259" key="3">
    <source>
        <dbReference type="Pfam" id="PF00588"/>
    </source>
</evidence>
<reference evidence="4" key="1">
    <citation type="journal article" date="2012" name="PLoS ONE">
        <title>Gene sets for utilization of primary and secondary nutrition supplies in the distal gut of endangered iberian lynx.</title>
        <authorList>
            <person name="Alcaide M."/>
            <person name="Messina E."/>
            <person name="Richter M."/>
            <person name="Bargiela R."/>
            <person name="Peplies J."/>
            <person name="Huws S.A."/>
            <person name="Newbold C.J."/>
            <person name="Golyshin P.N."/>
            <person name="Simon M.A."/>
            <person name="Lopez G."/>
            <person name="Yakimov M.M."/>
            <person name="Ferrer M."/>
        </authorList>
    </citation>
    <scope>NUCLEOTIDE SEQUENCE</scope>
</reference>
<protein>
    <submittedName>
        <fullName evidence="4">tRNA/rRNA methyltransferase (SpoU)</fullName>
    </submittedName>
</protein>
<dbReference type="Pfam" id="PF00588">
    <property type="entry name" value="SpoU_methylase"/>
    <property type="match status" value="1"/>
</dbReference>
<accession>J9FKZ5</accession>
<feature type="non-terminal residue" evidence="4">
    <location>
        <position position="1"/>
    </location>
</feature>